<dbReference type="InterPro" id="IPR002191">
    <property type="entry name" value="Bac_export_3"/>
</dbReference>
<evidence type="ECO:0000256" key="3">
    <source>
        <dbReference type="ARBA" id="ARBA00022692"/>
    </source>
</evidence>
<feature type="transmembrane region" description="Helical" evidence="6">
    <location>
        <begin position="48"/>
        <end position="69"/>
    </location>
</feature>
<organism evidence="7">
    <name type="scientific">bioreactor metagenome</name>
    <dbReference type="NCBI Taxonomy" id="1076179"/>
    <lineage>
        <taxon>unclassified sequences</taxon>
        <taxon>metagenomes</taxon>
        <taxon>ecological metagenomes</taxon>
    </lineage>
</organism>
<keyword evidence="5 6" id="KW-0472">Membrane</keyword>
<evidence type="ECO:0000256" key="4">
    <source>
        <dbReference type="ARBA" id="ARBA00022989"/>
    </source>
</evidence>
<evidence type="ECO:0000256" key="6">
    <source>
        <dbReference type="SAM" id="Phobius"/>
    </source>
</evidence>
<comment type="caution">
    <text evidence="7">The sequence shown here is derived from an EMBL/GenBank/DDBJ whole genome shotgun (WGS) entry which is preliminary data.</text>
</comment>
<evidence type="ECO:0000313" key="7">
    <source>
        <dbReference type="EMBL" id="MPM65659.1"/>
    </source>
</evidence>
<dbReference type="EMBL" id="VSSQ01020638">
    <property type="protein sequence ID" value="MPM65659.1"/>
    <property type="molecule type" value="Genomic_DNA"/>
</dbReference>
<evidence type="ECO:0000256" key="2">
    <source>
        <dbReference type="ARBA" id="ARBA00022475"/>
    </source>
</evidence>
<dbReference type="PANTHER" id="PTHR34040:SF2">
    <property type="entry name" value="FLAGELLAR BIOSYNTHETIC PROTEIN FLIQ"/>
    <property type="match status" value="1"/>
</dbReference>
<dbReference type="PIRSF" id="PIRSF004669">
    <property type="entry name" value="FliQ"/>
    <property type="match status" value="1"/>
</dbReference>
<protein>
    <recommendedName>
        <fullName evidence="8">Flagellar biosynthetic protein FliQ</fullName>
    </recommendedName>
</protein>
<evidence type="ECO:0008006" key="8">
    <source>
        <dbReference type="Google" id="ProtNLM"/>
    </source>
</evidence>
<name>A0A645BJL3_9ZZZZ</name>
<sequence>MDLNAGEILRQGIFLVIKLAGPILILSMIVGVLVAIFQAVTQIHDQTLGFVLKLLVTVLVLFVGGGWMMNSLVEYSKYLFTLML</sequence>
<reference evidence="7" key="1">
    <citation type="submission" date="2019-08" db="EMBL/GenBank/DDBJ databases">
        <authorList>
            <person name="Kucharzyk K."/>
            <person name="Murdoch R.W."/>
            <person name="Higgins S."/>
            <person name="Loffler F."/>
        </authorList>
    </citation>
    <scope>NUCLEOTIDE SEQUENCE</scope>
</reference>
<keyword evidence="3 6" id="KW-0812">Transmembrane</keyword>
<keyword evidence="4 6" id="KW-1133">Transmembrane helix</keyword>
<keyword evidence="2" id="KW-1003">Cell membrane</keyword>
<dbReference type="PRINTS" id="PR00952">
    <property type="entry name" value="TYPE3IMQPROT"/>
</dbReference>
<dbReference type="AlphaFoldDB" id="A0A645BJL3"/>
<dbReference type="Pfam" id="PF01313">
    <property type="entry name" value="Bac_export_3"/>
    <property type="match status" value="1"/>
</dbReference>
<dbReference type="GO" id="GO:0009306">
    <property type="term" value="P:protein secretion"/>
    <property type="evidence" value="ECO:0007669"/>
    <property type="project" value="InterPro"/>
</dbReference>
<gene>
    <name evidence="7" type="ORF">SDC9_112556</name>
</gene>
<dbReference type="GO" id="GO:0005886">
    <property type="term" value="C:plasma membrane"/>
    <property type="evidence" value="ECO:0007669"/>
    <property type="project" value="UniProtKB-SubCell"/>
</dbReference>
<feature type="transmembrane region" description="Helical" evidence="6">
    <location>
        <begin position="12"/>
        <end position="36"/>
    </location>
</feature>
<evidence type="ECO:0000256" key="1">
    <source>
        <dbReference type="ARBA" id="ARBA00004651"/>
    </source>
</evidence>
<proteinExistence type="predicted"/>
<dbReference type="PANTHER" id="PTHR34040">
    <property type="entry name" value="FLAGELLAR BIOSYNTHETIC PROTEIN FLIQ"/>
    <property type="match status" value="1"/>
</dbReference>
<evidence type="ECO:0000256" key="5">
    <source>
        <dbReference type="ARBA" id="ARBA00023136"/>
    </source>
</evidence>
<accession>A0A645BJL3</accession>
<comment type="subcellular location">
    <subcellularLocation>
        <location evidence="1">Cell membrane</location>
        <topology evidence="1">Multi-pass membrane protein</topology>
    </subcellularLocation>
</comment>